<dbReference type="InterPro" id="IPR040079">
    <property type="entry name" value="Glutathione_S-Trfase"/>
</dbReference>
<dbReference type="SUPFAM" id="SSF52833">
    <property type="entry name" value="Thioredoxin-like"/>
    <property type="match status" value="1"/>
</dbReference>
<evidence type="ECO:0000256" key="3">
    <source>
        <dbReference type="ARBA" id="ARBA00047960"/>
    </source>
</evidence>
<dbReference type="SFLD" id="SFLDG00363">
    <property type="entry name" value="AMPS_(cytGST):_Alpha-__Mu-__Pi"/>
    <property type="match status" value="1"/>
</dbReference>
<evidence type="ECO:0000256" key="1">
    <source>
        <dbReference type="ARBA" id="ARBA00012452"/>
    </source>
</evidence>
<comment type="catalytic activity">
    <reaction evidence="3">
        <text>RX + glutathione = an S-substituted glutathione + a halide anion + H(+)</text>
        <dbReference type="Rhea" id="RHEA:16437"/>
        <dbReference type="ChEBI" id="CHEBI:15378"/>
        <dbReference type="ChEBI" id="CHEBI:16042"/>
        <dbReference type="ChEBI" id="CHEBI:17792"/>
        <dbReference type="ChEBI" id="CHEBI:57925"/>
        <dbReference type="ChEBI" id="CHEBI:90779"/>
        <dbReference type="EC" id="2.5.1.18"/>
    </reaction>
</comment>
<dbReference type="SUPFAM" id="SSF47616">
    <property type="entry name" value="GST C-terminal domain-like"/>
    <property type="match status" value="1"/>
</dbReference>
<dbReference type="InterPro" id="IPR036249">
    <property type="entry name" value="Thioredoxin-like_sf"/>
</dbReference>
<evidence type="ECO:0000313" key="7">
    <source>
        <dbReference type="Proteomes" id="UP001295423"/>
    </source>
</evidence>
<accession>A0AAD2JI07</accession>
<dbReference type="PANTHER" id="PTHR11571:SF224">
    <property type="entry name" value="HEMATOPOIETIC PROSTAGLANDIN D SYNTHASE"/>
    <property type="match status" value="1"/>
</dbReference>
<dbReference type="AlphaFoldDB" id="A0AAD2JI07"/>
<evidence type="ECO:0000256" key="2">
    <source>
        <dbReference type="ARBA" id="ARBA00022679"/>
    </source>
</evidence>
<evidence type="ECO:0000313" key="6">
    <source>
        <dbReference type="EMBL" id="CAJ1952879.1"/>
    </source>
</evidence>
<sequence>MKASSMVAAMALKYFDIAGRAEPIRILFHIAGVQYDDVRIPFKEWPAVKETTPLGFVPVLTIDGQEFCQSISLTRYAAKLAGWYPESEVEALKADMIAETVNEISSQAPRSKDEEEYKLLRKEFQSGAMKKYWTWIEGIIQENGGCFISGDTPTYADLIVAQAVPAIQSGMWDHIDKDFFDDYPGVLATMKGIKDNEQVKAYYDSKKEAATEREL</sequence>
<dbReference type="Gene3D" id="3.40.30.10">
    <property type="entry name" value="Glutaredoxin"/>
    <property type="match status" value="1"/>
</dbReference>
<dbReference type="InterPro" id="IPR004046">
    <property type="entry name" value="GST_C"/>
</dbReference>
<keyword evidence="2" id="KW-0808">Transferase</keyword>
<protein>
    <recommendedName>
        <fullName evidence="1">glutathione transferase</fullName>
        <ecNumber evidence="1">2.5.1.18</ecNumber>
    </recommendedName>
</protein>
<dbReference type="EMBL" id="CAKOGP040001814">
    <property type="protein sequence ID" value="CAJ1952879.1"/>
    <property type="molecule type" value="Genomic_DNA"/>
</dbReference>
<dbReference type="PROSITE" id="PS50404">
    <property type="entry name" value="GST_NTER"/>
    <property type="match status" value="1"/>
</dbReference>
<dbReference type="GO" id="GO:0004364">
    <property type="term" value="F:glutathione transferase activity"/>
    <property type="evidence" value="ECO:0007669"/>
    <property type="project" value="UniProtKB-EC"/>
</dbReference>
<keyword evidence="7" id="KW-1185">Reference proteome</keyword>
<dbReference type="InterPro" id="IPR050213">
    <property type="entry name" value="GST_superfamily"/>
</dbReference>
<dbReference type="SFLD" id="SFLDS00019">
    <property type="entry name" value="Glutathione_Transferase_(cytos"/>
    <property type="match status" value="1"/>
</dbReference>
<reference evidence="6" key="1">
    <citation type="submission" date="2023-08" db="EMBL/GenBank/DDBJ databases">
        <authorList>
            <person name="Audoor S."/>
            <person name="Bilcke G."/>
        </authorList>
    </citation>
    <scope>NUCLEOTIDE SEQUENCE</scope>
</reference>
<dbReference type="PANTHER" id="PTHR11571">
    <property type="entry name" value="GLUTATHIONE S-TRANSFERASE"/>
    <property type="match status" value="1"/>
</dbReference>
<dbReference type="GO" id="GO:0006749">
    <property type="term" value="P:glutathione metabolic process"/>
    <property type="evidence" value="ECO:0007669"/>
    <property type="project" value="TreeGrafter"/>
</dbReference>
<dbReference type="EC" id="2.5.1.18" evidence="1"/>
<dbReference type="InterPro" id="IPR004045">
    <property type="entry name" value="Glutathione_S-Trfase_N"/>
</dbReference>
<dbReference type="SFLD" id="SFLDG01205">
    <property type="entry name" value="AMPS.1"/>
    <property type="match status" value="1"/>
</dbReference>
<evidence type="ECO:0000259" key="4">
    <source>
        <dbReference type="PROSITE" id="PS50404"/>
    </source>
</evidence>
<feature type="domain" description="GST C-terminal" evidence="5">
    <location>
        <begin position="87"/>
        <end position="213"/>
    </location>
</feature>
<dbReference type="Gene3D" id="1.20.1050.10">
    <property type="match status" value="1"/>
</dbReference>
<evidence type="ECO:0000259" key="5">
    <source>
        <dbReference type="PROSITE" id="PS50405"/>
    </source>
</evidence>
<dbReference type="InterPro" id="IPR010987">
    <property type="entry name" value="Glutathione-S-Trfase_C-like"/>
</dbReference>
<proteinExistence type="predicted"/>
<dbReference type="PROSITE" id="PS50405">
    <property type="entry name" value="GST_CTER"/>
    <property type="match status" value="1"/>
</dbReference>
<comment type="caution">
    <text evidence="6">The sequence shown here is derived from an EMBL/GenBank/DDBJ whole genome shotgun (WGS) entry which is preliminary data.</text>
</comment>
<dbReference type="CDD" id="cd03192">
    <property type="entry name" value="GST_C_Sigma_like"/>
    <property type="match status" value="1"/>
</dbReference>
<organism evidence="6 7">
    <name type="scientific">Cylindrotheca closterium</name>
    <dbReference type="NCBI Taxonomy" id="2856"/>
    <lineage>
        <taxon>Eukaryota</taxon>
        <taxon>Sar</taxon>
        <taxon>Stramenopiles</taxon>
        <taxon>Ochrophyta</taxon>
        <taxon>Bacillariophyta</taxon>
        <taxon>Bacillariophyceae</taxon>
        <taxon>Bacillariophycidae</taxon>
        <taxon>Bacillariales</taxon>
        <taxon>Bacillariaceae</taxon>
        <taxon>Cylindrotheca</taxon>
    </lineage>
</organism>
<gene>
    <name evidence="6" type="ORF">CYCCA115_LOCUS13762</name>
</gene>
<dbReference type="Pfam" id="PF14497">
    <property type="entry name" value="GST_C_3"/>
    <property type="match status" value="1"/>
</dbReference>
<dbReference type="InterPro" id="IPR036282">
    <property type="entry name" value="Glutathione-S-Trfase_C_sf"/>
</dbReference>
<dbReference type="Pfam" id="PF02798">
    <property type="entry name" value="GST_N"/>
    <property type="match status" value="1"/>
</dbReference>
<dbReference type="CDD" id="cd03039">
    <property type="entry name" value="GST_N_Sigma_like"/>
    <property type="match status" value="1"/>
</dbReference>
<dbReference type="Proteomes" id="UP001295423">
    <property type="component" value="Unassembled WGS sequence"/>
</dbReference>
<feature type="domain" description="GST N-terminal" evidence="4">
    <location>
        <begin position="8"/>
        <end position="85"/>
    </location>
</feature>
<name>A0AAD2JI07_9STRA</name>